<feature type="region of interest" description="Disordered" evidence="1">
    <location>
        <begin position="307"/>
        <end position="396"/>
    </location>
</feature>
<dbReference type="EMBL" id="BLLK01000020">
    <property type="protein sequence ID" value="GFH44511.1"/>
    <property type="molecule type" value="Genomic_DNA"/>
</dbReference>
<feature type="compositionally biased region" description="Acidic residues" evidence="1">
    <location>
        <begin position="238"/>
        <end position="282"/>
    </location>
</feature>
<accession>A0AAD3CGR0</accession>
<evidence type="ECO:0000256" key="1">
    <source>
        <dbReference type="SAM" id="MobiDB-lite"/>
    </source>
</evidence>
<feature type="compositionally biased region" description="Acidic residues" evidence="1">
    <location>
        <begin position="337"/>
        <end position="350"/>
    </location>
</feature>
<feature type="compositionally biased region" description="Acidic residues" evidence="1">
    <location>
        <begin position="210"/>
        <end position="229"/>
    </location>
</feature>
<proteinExistence type="predicted"/>
<feature type="region of interest" description="Disordered" evidence="1">
    <location>
        <begin position="24"/>
        <end position="158"/>
    </location>
</feature>
<keyword evidence="3" id="KW-1185">Reference proteome</keyword>
<evidence type="ECO:0008006" key="4">
    <source>
        <dbReference type="Google" id="ProtNLM"/>
    </source>
</evidence>
<comment type="caution">
    <text evidence="2">The sequence shown here is derived from an EMBL/GenBank/DDBJ whole genome shotgun (WGS) entry which is preliminary data.</text>
</comment>
<reference evidence="2 3" key="1">
    <citation type="journal article" date="2021" name="Sci. Rep.">
        <title>The genome of the diatom Chaetoceros tenuissimus carries an ancient integrated fragment of an extant virus.</title>
        <authorList>
            <person name="Hongo Y."/>
            <person name="Kimura K."/>
            <person name="Takaki Y."/>
            <person name="Yoshida Y."/>
            <person name="Baba S."/>
            <person name="Kobayashi G."/>
            <person name="Nagasaki K."/>
            <person name="Hano T."/>
            <person name="Tomaru Y."/>
        </authorList>
    </citation>
    <scope>NUCLEOTIDE SEQUENCE [LARGE SCALE GENOMIC DNA]</scope>
    <source>
        <strain evidence="2 3">NIES-3715</strain>
    </source>
</reference>
<dbReference type="Proteomes" id="UP001054902">
    <property type="component" value="Unassembled WGS sequence"/>
</dbReference>
<gene>
    <name evidence="2" type="ORF">CTEN210_00985</name>
</gene>
<feature type="compositionally biased region" description="Basic and acidic residues" evidence="1">
    <location>
        <begin position="91"/>
        <end position="105"/>
    </location>
</feature>
<evidence type="ECO:0000313" key="3">
    <source>
        <dbReference type="Proteomes" id="UP001054902"/>
    </source>
</evidence>
<organism evidence="2 3">
    <name type="scientific">Chaetoceros tenuissimus</name>
    <dbReference type="NCBI Taxonomy" id="426638"/>
    <lineage>
        <taxon>Eukaryota</taxon>
        <taxon>Sar</taxon>
        <taxon>Stramenopiles</taxon>
        <taxon>Ochrophyta</taxon>
        <taxon>Bacillariophyta</taxon>
        <taxon>Coscinodiscophyceae</taxon>
        <taxon>Chaetocerotophycidae</taxon>
        <taxon>Chaetocerotales</taxon>
        <taxon>Chaetocerotaceae</taxon>
        <taxon>Chaetoceros</taxon>
    </lineage>
</organism>
<protein>
    <recommendedName>
        <fullName evidence="4">Myb-like domain-containing protein</fullName>
    </recommendedName>
</protein>
<evidence type="ECO:0000313" key="2">
    <source>
        <dbReference type="EMBL" id="GFH44511.1"/>
    </source>
</evidence>
<feature type="compositionally biased region" description="Acidic residues" evidence="1">
    <location>
        <begin position="357"/>
        <end position="381"/>
    </location>
</feature>
<name>A0AAD3CGR0_9STRA</name>
<sequence>MFCKRHHFGPDDHVLFNPSLAPKTAKKQVEAPAPALFPVQRDANMPRNRKHEQSKDDNWTSVEDFEQMEAPAPASSPVQREANMPRKRKQHEQSKQDEHEQSKDEHEEDEDSEHILKRKRTSDPVLANDDPLEYEENTSSARAANGIGSKARDSFESPFQPLNLRHTLEEVETTPVVHIIKKASDSMKYFDTCFNMSLQEYGFPWKSEDEPSEASEEVEHEPFAPEEIEATVARAEASEDEPSEASEEVEHEPSEVSEEVEHEPSEASEEVEHEPFAPEETETTVARAAEHGIGSKVFAYRRDLNVPRPIPFYSSEESDEEDTRPFDEISINKDPPSEDEASEEEEEDDVISLSSDEGSEVEDYESFDESFDDEDSDDESNDIPAEPGLRGRGQTWTPEQSILLLIAAEDSRGASNINWDAVMEHACIKILLEERPDGTRKKFQRRYNNLRKTENEEKYQSLMAVL</sequence>
<feature type="region of interest" description="Disordered" evidence="1">
    <location>
        <begin position="204"/>
        <end position="290"/>
    </location>
</feature>
<dbReference type="AlphaFoldDB" id="A0AAD3CGR0"/>